<dbReference type="GO" id="GO:0003700">
    <property type="term" value="F:DNA-binding transcription factor activity"/>
    <property type="evidence" value="ECO:0007669"/>
    <property type="project" value="TreeGrafter"/>
</dbReference>
<dbReference type="PATRIC" id="fig|443610.3.peg.2559"/>
<dbReference type="InterPro" id="IPR009057">
    <property type="entry name" value="Homeodomain-like_sf"/>
</dbReference>
<name>A0A0F5FE00_9HYPH</name>
<dbReference type="Proteomes" id="UP000033632">
    <property type="component" value="Unassembled WGS sequence"/>
</dbReference>
<dbReference type="RefSeq" id="WP_046110656.1">
    <property type="nucleotide sequence ID" value="NZ_JZEX01000199.1"/>
</dbReference>
<comment type="caution">
    <text evidence="7">The sequence shown here is derived from an EMBL/GenBank/DDBJ whole genome shotgun (WGS) entry which is preliminary data.</text>
</comment>
<dbReference type="EMBL" id="JZEX01000199">
    <property type="protein sequence ID" value="KKB06810.1"/>
    <property type="molecule type" value="Genomic_DNA"/>
</dbReference>
<dbReference type="InterPro" id="IPR023772">
    <property type="entry name" value="DNA-bd_HTH_TetR-type_CS"/>
</dbReference>
<dbReference type="PANTHER" id="PTHR30055:SF175">
    <property type="entry name" value="HTH-TYPE TRANSCRIPTIONAL REPRESSOR KSTR2"/>
    <property type="match status" value="1"/>
</dbReference>
<accession>A0A0F5FE00</accession>
<feature type="DNA-binding region" description="H-T-H motif" evidence="5">
    <location>
        <begin position="32"/>
        <end position="51"/>
    </location>
</feature>
<evidence type="ECO:0000256" key="4">
    <source>
        <dbReference type="ARBA" id="ARBA00023163"/>
    </source>
</evidence>
<dbReference type="InterPro" id="IPR001647">
    <property type="entry name" value="HTH_TetR"/>
</dbReference>
<dbReference type="SUPFAM" id="SSF46689">
    <property type="entry name" value="Homeodomain-like"/>
    <property type="match status" value="1"/>
</dbReference>
<dbReference type="PANTHER" id="PTHR30055">
    <property type="entry name" value="HTH-TYPE TRANSCRIPTIONAL REGULATOR RUTR"/>
    <property type="match status" value="1"/>
</dbReference>
<evidence type="ECO:0000256" key="3">
    <source>
        <dbReference type="ARBA" id="ARBA00023125"/>
    </source>
</evidence>
<protein>
    <recommendedName>
        <fullName evidence="6">HTH tetR-type domain-containing protein</fullName>
    </recommendedName>
</protein>
<evidence type="ECO:0000256" key="2">
    <source>
        <dbReference type="ARBA" id="ARBA00023015"/>
    </source>
</evidence>
<gene>
    <name evidence="7" type="ORF">VE25_21145</name>
</gene>
<proteinExistence type="predicted"/>
<dbReference type="PROSITE" id="PS01081">
    <property type="entry name" value="HTH_TETR_1"/>
    <property type="match status" value="1"/>
</dbReference>
<evidence type="ECO:0000313" key="7">
    <source>
        <dbReference type="EMBL" id="KKB06810.1"/>
    </source>
</evidence>
<dbReference type="OrthoDB" id="9811084at2"/>
<keyword evidence="3 5" id="KW-0238">DNA-binding</keyword>
<dbReference type="InterPro" id="IPR050109">
    <property type="entry name" value="HTH-type_TetR-like_transc_reg"/>
</dbReference>
<dbReference type="GO" id="GO:0000976">
    <property type="term" value="F:transcription cis-regulatory region binding"/>
    <property type="evidence" value="ECO:0007669"/>
    <property type="project" value="TreeGrafter"/>
</dbReference>
<keyword evidence="4" id="KW-0804">Transcription</keyword>
<keyword evidence="2" id="KW-0805">Transcription regulation</keyword>
<evidence type="ECO:0000313" key="8">
    <source>
        <dbReference type="Proteomes" id="UP000033632"/>
    </source>
</evidence>
<sequence>MTRIVKPATVRREEILDCAQRLFSRQGYDATSVNQIIVTLGLSKGAFYHHFSAKADLIEALALRFADDAARMAQPVLDDESLDAFSRLSKFLASMRDSKVNAAFEVRNTFEPLFRPENAALYERVEEALFGVVRPTLTRIIAEGVAEQTFDTSNAELAADTILGLMGSTRRAVTDLYAARNAADFDRAACDLVERYRYLGTVVDRILGLPEGSIVLSDPQTIRFMIDTWRREETAA</sequence>
<dbReference type="PRINTS" id="PR00455">
    <property type="entry name" value="HTHTETR"/>
</dbReference>
<dbReference type="STRING" id="443610.VE25_21145"/>
<evidence type="ECO:0000256" key="5">
    <source>
        <dbReference type="PROSITE-ProRule" id="PRU00335"/>
    </source>
</evidence>
<feature type="domain" description="HTH tetR-type" evidence="6">
    <location>
        <begin position="9"/>
        <end position="69"/>
    </location>
</feature>
<reference evidence="7 8" key="1">
    <citation type="submission" date="2015-03" db="EMBL/GenBank/DDBJ databases">
        <authorList>
            <person name="Hassan Y.I."/>
            <person name="Lepp D."/>
            <person name="Li X.-Z."/>
            <person name="Zhou T."/>
        </authorList>
    </citation>
    <scope>NUCLEOTIDE SEQUENCE [LARGE SCALE GENOMIC DNA]</scope>
    <source>
        <strain evidence="7 8">BD-c194</strain>
    </source>
</reference>
<dbReference type="Pfam" id="PF00440">
    <property type="entry name" value="TetR_N"/>
    <property type="match status" value="1"/>
</dbReference>
<keyword evidence="8" id="KW-1185">Reference proteome</keyword>
<dbReference type="Gene3D" id="1.10.357.10">
    <property type="entry name" value="Tetracycline Repressor, domain 2"/>
    <property type="match status" value="1"/>
</dbReference>
<evidence type="ECO:0000256" key="1">
    <source>
        <dbReference type="ARBA" id="ARBA00022491"/>
    </source>
</evidence>
<keyword evidence="1" id="KW-0678">Repressor</keyword>
<evidence type="ECO:0000259" key="6">
    <source>
        <dbReference type="PROSITE" id="PS50977"/>
    </source>
</evidence>
<organism evidence="7 8">
    <name type="scientific">Devosia geojensis</name>
    <dbReference type="NCBI Taxonomy" id="443610"/>
    <lineage>
        <taxon>Bacteria</taxon>
        <taxon>Pseudomonadati</taxon>
        <taxon>Pseudomonadota</taxon>
        <taxon>Alphaproteobacteria</taxon>
        <taxon>Hyphomicrobiales</taxon>
        <taxon>Devosiaceae</taxon>
        <taxon>Devosia</taxon>
    </lineage>
</organism>
<dbReference type="AlphaFoldDB" id="A0A0F5FE00"/>
<dbReference type="PROSITE" id="PS50977">
    <property type="entry name" value="HTH_TETR_2"/>
    <property type="match status" value="1"/>
</dbReference>